<gene>
    <name evidence="2" type="ORF">SKAU_G00202530</name>
</gene>
<sequence>MLSLGRREKPSEHFGSLDTHPDPASKPGDYSRGSRTRTGPSEQPATTVTGAIIDHPCYKREARTVDKSHLDNIWTPLFHVSLHHSREAACDSASHRRISSVCTAQQGTGPDKFTAMSLILRGYRVQRGGRIRPSSWSAVSAVTGSPSSPGDPPPPLPLTPHRTPPVYQAVSNIIHFRHSGKPSSCGLSGGQVMLLPSSVTSPGWRSDRHRRPFSRGVSFIWLLSLLRHHNTLSIYLACVQCYMSAHHREPG</sequence>
<reference evidence="2" key="1">
    <citation type="journal article" date="2023" name="Science">
        <title>Genome structures resolve the early diversification of teleost fishes.</title>
        <authorList>
            <person name="Parey E."/>
            <person name="Louis A."/>
            <person name="Montfort J."/>
            <person name="Bouchez O."/>
            <person name="Roques C."/>
            <person name="Iampietro C."/>
            <person name="Lluch J."/>
            <person name="Castinel A."/>
            <person name="Donnadieu C."/>
            <person name="Desvignes T."/>
            <person name="Floi Bucao C."/>
            <person name="Jouanno E."/>
            <person name="Wen M."/>
            <person name="Mejri S."/>
            <person name="Dirks R."/>
            <person name="Jansen H."/>
            <person name="Henkel C."/>
            <person name="Chen W.J."/>
            <person name="Zahm M."/>
            <person name="Cabau C."/>
            <person name="Klopp C."/>
            <person name="Thompson A.W."/>
            <person name="Robinson-Rechavi M."/>
            <person name="Braasch I."/>
            <person name="Lecointre G."/>
            <person name="Bobe J."/>
            <person name="Postlethwait J.H."/>
            <person name="Berthelot C."/>
            <person name="Roest Crollius H."/>
            <person name="Guiguen Y."/>
        </authorList>
    </citation>
    <scope>NUCLEOTIDE SEQUENCE</scope>
    <source>
        <strain evidence="2">WJC10195</strain>
    </source>
</reference>
<feature type="region of interest" description="Disordered" evidence="1">
    <location>
        <begin position="135"/>
        <end position="160"/>
    </location>
</feature>
<dbReference type="AlphaFoldDB" id="A0A9Q1IXG0"/>
<protein>
    <submittedName>
        <fullName evidence="2">Uncharacterized protein</fullName>
    </submittedName>
</protein>
<feature type="compositionally biased region" description="Pro residues" evidence="1">
    <location>
        <begin position="149"/>
        <end position="158"/>
    </location>
</feature>
<evidence type="ECO:0000313" key="2">
    <source>
        <dbReference type="EMBL" id="KAJ8357459.1"/>
    </source>
</evidence>
<dbReference type="Proteomes" id="UP001152622">
    <property type="component" value="Chromosome 6"/>
</dbReference>
<feature type="compositionally biased region" description="Polar residues" evidence="1">
    <location>
        <begin position="36"/>
        <end position="49"/>
    </location>
</feature>
<evidence type="ECO:0000313" key="3">
    <source>
        <dbReference type="Proteomes" id="UP001152622"/>
    </source>
</evidence>
<comment type="caution">
    <text evidence="2">The sequence shown here is derived from an EMBL/GenBank/DDBJ whole genome shotgun (WGS) entry which is preliminary data.</text>
</comment>
<keyword evidence="3" id="KW-1185">Reference proteome</keyword>
<evidence type="ECO:0000256" key="1">
    <source>
        <dbReference type="SAM" id="MobiDB-lite"/>
    </source>
</evidence>
<name>A0A9Q1IXG0_SYNKA</name>
<accession>A0A9Q1IXG0</accession>
<organism evidence="2 3">
    <name type="scientific">Synaphobranchus kaupii</name>
    <name type="common">Kaup's arrowtooth eel</name>
    <dbReference type="NCBI Taxonomy" id="118154"/>
    <lineage>
        <taxon>Eukaryota</taxon>
        <taxon>Metazoa</taxon>
        <taxon>Chordata</taxon>
        <taxon>Craniata</taxon>
        <taxon>Vertebrata</taxon>
        <taxon>Euteleostomi</taxon>
        <taxon>Actinopterygii</taxon>
        <taxon>Neopterygii</taxon>
        <taxon>Teleostei</taxon>
        <taxon>Anguilliformes</taxon>
        <taxon>Synaphobranchidae</taxon>
        <taxon>Synaphobranchus</taxon>
    </lineage>
</organism>
<feature type="region of interest" description="Disordered" evidence="1">
    <location>
        <begin position="1"/>
        <end position="49"/>
    </location>
</feature>
<feature type="compositionally biased region" description="Basic and acidic residues" evidence="1">
    <location>
        <begin position="1"/>
        <end position="12"/>
    </location>
</feature>
<dbReference type="EMBL" id="JAINUF010000006">
    <property type="protein sequence ID" value="KAJ8357459.1"/>
    <property type="molecule type" value="Genomic_DNA"/>
</dbReference>
<proteinExistence type="predicted"/>